<keyword evidence="12" id="KW-1185">Reference proteome</keyword>
<evidence type="ECO:0000313" key="12">
    <source>
        <dbReference type="Proteomes" id="UP000789342"/>
    </source>
</evidence>
<dbReference type="InterPro" id="IPR000760">
    <property type="entry name" value="Inositol_monophosphatase-like"/>
</dbReference>
<dbReference type="GO" id="GO:0046872">
    <property type="term" value="F:metal ion binding"/>
    <property type="evidence" value="ECO:0007669"/>
    <property type="project" value="UniProtKB-KW"/>
</dbReference>
<dbReference type="SUPFAM" id="SSF56655">
    <property type="entry name" value="Carbohydrate phosphatase"/>
    <property type="match status" value="1"/>
</dbReference>
<dbReference type="PANTHER" id="PTHR43200:SF6">
    <property type="entry name" value="3'(2'),5'-BISPHOSPHATE NUCLEOTIDASE"/>
    <property type="match status" value="1"/>
</dbReference>
<evidence type="ECO:0000256" key="9">
    <source>
        <dbReference type="ARBA" id="ARBA00044484"/>
    </source>
</evidence>
<comment type="catalytic activity">
    <reaction evidence="8">
        <text>adenosine 3',5'-bisphosphate + H2O = AMP + phosphate</text>
        <dbReference type="Rhea" id="RHEA:10040"/>
        <dbReference type="ChEBI" id="CHEBI:15377"/>
        <dbReference type="ChEBI" id="CHEBI:43474"/>
        <dbReference type="ChEBI" id="CHEBI:58343"/>
        <dbReference type="ChEBI" id="CHEBI:456215"/>
        <dbReference type="EC" id="3.1.3.7"/>
    </reaction>
    <physiologicalReaction direction="left-to-right" evidence="8">
        <dbReference type="Rhea" id="RHEA:10041"/>
    </physiologicalReaction>
</comment>
<dbReference type="InterPro" id="IPR020583">
    <property type="entry name" value="Inositol_monoP_metal-BS"/>
</dbReference>
<dbReference type="PROSITE" id="PS00629">
    <property type="entry name" value="IMP_1"/>
    <property type="match status" value="1"/>
</dbReference>
<dbReference type="NCBIfam" id="TIGR01330">
    <property type="entry name" value="bisphos_HAL2"/>
    <property type="match status" value="1"/>
</dbReference>
<dbReference type="Pfam" id="PF00459">
    <property type="entry name" value="Inositol_P"/>
    <property type="match status" value="1"/>
</dbReference>
<name>A0A9N9B3C3_9GLOM</name>
<dbReference type="InterPro" id="IPR006239">
    <property type="entry name" value="DPNP"/>
</dbReference>
<dbReference type="AlphaFoldDB" id="A0A9N9B3C3"/>
<accession>A0A9N9B3C3</accession>
<evidence type="ECO:0000256" key="5">
    <source>
        <dbReference type="ARBA" id="ARBA00022801"/>
    </source>
</evidence>
<dbReference type="Proteomes" id="UP000789342">
    <property type="component" value="Unassembled WGS sequence"/>
</dbReference>
<comment type="similarity">
    <text evidence="2">Belongs to the inositol monophosphatase superfamily.</text>
</comment>
<dbReference type="EMBL" id="CAJVPV010003344">
    <property type="protein sequence ID" value="CAG8549674.1"/>
    <property type="molecule type" value="Genomic_DNA"/>
</dbReference>
<feature type="binding site" evidence="10">
    <location>
        <position position="70"/>
    </location>
    <ligand>
        <name>Mg(2+)</name>
        <dbReference type="ChEBI" id="CHEBI:18420"/>
        <label>1</label>
        <note>catalytic</note>
    </ligand>
</feature>
<evidence type="ECO:0000256" key="1">
    <source>
        <dbReference type="ARBA" id="ARBA00001946"/>
    </source>
</evidence>
<dbReference type="CDD" id="cd01517">
    <property type="entry name" value="PAP_phosphatase"/>
    <property type="match status" value="1"/>
</dbReference>
<evidence type="ECO:0000256" key="2">
    <source>
        <dbReference type="ARBA" id="ARBA00009759"/>
    </source>
</evidence>
<evidence type="ECO:0000256" key="10">
    <source>
        <dbReference type="PIRSR" id="PIRSR600760-2"/>
    </source>
</evidence>
<evidence type="ECO:0000256" key="3">
    <source>
        <dbReference type="ARBA" id="ARBA00012633"/>
    </source>
</evidence>
<gene>
    <name evidence="11" type="ORF">AMORRO_LOCUS5515</name>
</gene>
<sequence>MSFLAAERAVAIDAVLRASRVCQQVFRQLVDGETITKSDKSPVTAADFGAQAVVNTVLHNSFPNDAVIGEEDSKDLRGDTGKQLREKVLSLANSVLDMPLDDKKLLEAIDRGSHPGGAKGRMWALDPIDGTDGFIRGDQYAVCLALIIDGHVQLGVMGCPNLPVDSKVPEGERGCLFVTVKGQGAFQRNFTSAEETQIHMADISSPSDALFCESVTPSHSSHGDSAKIASLLNVTKPPIRMDSQCKYSTVARGDADIYLRLPTSMHYEENIWDHTSGSLLVQESGGIVTDIYSKPLNFSLGRKLKENKGVIVAHSKIHSQVIKAVQKVLFGE</sequence>
<protein>
    <recommendedName>
        <fullName evidence="3">3'(2'),5'-bisphosphate nucleotidase</fullName>
        <ecNumber evidence="3">3.1.3.7</ecNumber>
    </recommendedName>
</protein>
<evidence type="ECO:0000313" key="11">
    <source>
        <dbReference type="EMBL" id="CAG8549674.1"/>
    </source>
</evidence>
<keyword evidence="6 10" id="KW-0460">Magnesium</keyword>
<dbReference type="EC" id="3.1.3.7" evidence="3"/>
<dbReference type="GO" id="GO:0008441">
    <property type="term" value="F:3'(2'),5'-bisphosphate nucleotidase activity"/>
    <property type="evidence" value="ECO:0007669"/>
    <property type="project" value="UniProtKB-EC"/>
</dbReference>
<feature type="binding site" evidence="10">
    <location>
        <position position="128"/>
    </location>
    <ligand>
        <name>Mg(2+)</name>
        <dbReference type="ChEBI" id="CHEBI:18420"/>
        <label>1</label>
        <note>catalytic</note>
    </ligand>
</feature>
<dbReference type="OrthoDB" id="411145at2759"/>
<feature type="binding site" evidence="10">
    <location>
        <position position="129"/>
    </location>
    <ligand>
        <name>Mg(2+)</name>
        <dbReference type="ChEBI" id="CHEBI:18420"/>
        <label>1</label>
        <note>catalytic</note>
    </ligand>
</feature>
<dbReference type="FunFam" id="3.40.190.80:FF:000003">
    <property type="entry name" value="PAP-specific phosphatase HAL2-like"/>
    <property type="match status" value="1"/>
</dbReference>
<comment type="caution">
    <text evidence="11">The sequence shown here is derived from an EMBL/GenBank/DDBJ whole genome shotgun (WGS) entry which is preliminary data.</text>
</comment>
<dbReference type="InterPro" id="IPR051090">
    <property type="entry name" value="Inositol_monoP_superfamily"/>
</dbReference>
<dbReference type="PRINTS" id="PR00377">
    <property type="entry name" value="IMPHPHTASES"/>
</dbReference>
<evidence type="ECO:0000256" key="6">
    <source>
        <dbReference type="ARBA" id="ARBA00022842"/>
    </source>
</evidence>
<evidence type="ECO:0000256" key="8">
    <source>
        <dbReference type="ARBA" id="ARBA00044479"/>
    </source>
</evidence>
<comment type="catalytic activity">
    <reaction evidence="9">
        <text>3'-phosphoadenylyl sulfate + H2O = adenosine 5'-phosphosulfate + phosphate</text>
        <dbReference type="Rhea" id="RHEA:77639"/>
        <dbReference type="ChEBI" id="CHEBI:15377"/>
        <dbReference type="ChEBI" id="CHEBI:43474"/>
        <dbReference type="ChEBI" id="CHEBI:58243"/>
        <dbReference type="ChEBI" id="CHEBI:58339"/>
        <dbReference type="EC" id="3.1.3.7"/>
    </reaction>
    <physiologicalReaction direction="left-to-right" evidence="9">
        <dbReference type="Rhea" id="RHEA:77640"/>
    </physiologicalReaction>
</comment>
<dbReference type="PANTHER" id="PTHR43200">
    <property type="entry name" value="PHOSPHATASE"/>
    <property type="match status" value="1"/>
</dbReference>
<evidence type="ECO:0000256" key="7">
    <source>
        <dbReference type="ARBA" id="ARBA00044466"/>
    </source>
</evidence>
<organism evidence="11 12">
    <name type="scientific">Acaulospora morrowiae</name>
    <dbReference type="NCBI Taxonomy" id="94023"/>
    <lineage>
        <taxon>Eukaryota</taxon>
        <taxon>Fungi</taxon>
        <taxon>Fungi incertae sedis</taxon>
        <taxon>Mucoromycota</taxon>
        <taxon>Glomeromycotina</taxon>
        <taxon>Glomeromycetes</taxon>
        <taxon>Diversisporales</taxon>
        <taxon>Acaulosporaceae</taxon>
        <taxon>Acaulospora</taxon>
    </lineage>
</organism>
<comment type="cofactor">
    <cofactor evidence="1 10">
        <name>Mg(2+)</name>
        <dbReference type="ChEBI" id="CHEBI:18420"/>
    </cofactor>
</comment>
<reference evidence="11" key="1">
    <citation type="submission" date="2021-06" db="EMBL/GenBank/DDBJ databases">
        <authorList>
            <person name="Kallberg Y."/>
            <person name="Tangrot J."/>
            <person name="Rosling A."/>
        </authorList>
    </citation>
    <scope>NUCLEOTIDE SEQUENCE</scope>
    <source>
        <strain evidence="11">CL551</strain>
    </source>
</reference>
<evidence type="ECO:0000256" key="4">
    <source>
        <dbReference type="ARBA" id="ARBA00022723"/>
    </source>
</evidence>
<feature type="binding site" evidence="10">
    <location>
        <position position="273"/>
    </location>
    <ligand>
        <name>Mg(2+)</name>
        <dbReference type="ChEBI" id="CHEBI:18420"/>
        <label>1</label>
        <note>catalytic</note>
    </ligand>
</feature>
<keyword evidence="4 10" id="KW-0479">Metal-binding</keyword>
<dbReference type="Gene3D" id="3.30.540.10">
    <property type="entry name" value="Fructose-1,6-Bisphosphatase, subunit A, domain 1"/>
    <property type="match status" value="1"/>
</dbReference>
<proteinExistence type="inferred from homology"/>
<feature type="binding site" evidence="10">
    <location>
        <position position="126"/>
    </location>
    <ligand>
        <name>Mg(2+)</name>
        <dbReference type="ChEBI" id="CHEBI:18420"/>
        <label>1</label>
        <note>catalytic</note>
    </ligand>
</feature>
<comment type="catalytic activity">
    <reaction evidence="7">
        <text>adenosine 2',5'-bisphosphate + H2O = AMP + phosphate</text>
        <dbReference type="Rhea" id="RHEA:77643"/>
        <dbReference type="ChEBI" id="CHEBI:15377"/>
        <dbReference type="ChEBI" id="CHEBI:43474"/>
        <dbReference type="ChEBI" id="CHEBI:194156"/>
        <dbReference type="ChEBI" id="CHEBI:456215"/>
        <dbReference type="EC" id="3.1.3.7"/>
    </reaction>
    <physiologicalReaction direction="left-to-right" evidence="7">
        <dbReference type="Rhea" id="RHEA:77644"/>
    </physiologicalReaction>
</comment>
<dbReference type="Gene3D" id="3.40.190.80">
    <property type="match status" value="1"/>
</dbReference>
<dbReference type="GO" id="GO:0000103">
    <property type="term" value="P:sulfate assimilation"/>
    <property type="evidence" value="ECO:0007669"/>
    <property type="project" value="TreeGrafter"/>
</dbReference>
<keyword evidence="5" id="KW-0378">Hydrolase</keyword>